<dbReference type="PANTHER" id="PTHR35046:SF26">
    <property type="entry name" value="RNA-DIRECTED DNA POLYMERASE"/>
    <property type="match status" value="1"/>
</dbReference>
<keyword evidence="2" id="KW-1185">Reference proteome</keyword>
<proteinExistence type="predicted"/>
<organism evidence="1 2">
    <name type="scientific">Panicum miliaceum</name>
    <name type="common">Proso millet</name>
    <name type="synonym">Broomcorn millet</name>
    <dbReference type="NCBI Taxonomy" id="4540"/>
    <lineage>
        <taxon>Eukaryota</taxon>
        <taxon>Viridiplantae</taxon>
        <taxon>Streptophyta</taxon>
        <taxon>Embryophyta</taxon>
        <taxon>Tracheophyta</taxon>
        <taxon>Spermatophyta</taxon>
        <taxon>Magnoliopsida</taxon>
        <taxon>Liliopsida</taxon>
        <taxon>Poales</taxon>
        <taxon>Poaceae</taxon>
        <taxon>PACMAD clade</taxon>
        <taxon>Panicoideae</taxon>
        <taxon>Panicodae</taxon>
        <taxon>Paniceae</taxon>
        <taxon>Panicinae</taxon>
        <taxon>Panicum</taxon>
        <taxon>Panicum sect. Panicum</taxon>
    </lineage>
</organism>
<reference evidence="2" key="1">
    <citation type="journal article" date="2019" name="Nat. Commun.">
        <title>The genome of broomcorn millet.</title>
        <authorList>
            <person name="Zou C."/>
            <person name="Miki D."/>
            <person name="Li D."/>
            <person name="Tang Q."/>
            <person name="Xiao L."/>
            <person name="Rajput S."/>
            <person name="Deng P."/>
            <person name="Jia W."/>
            <person name="Huang R."/>
            <person name="Zhang M."/>
            <person name="Sun Y."/>
            <person name="Hu J."/>
            <person name="Fu X."/>
            <person name="Schnable P.S."/>
            <person name="Li F."/>
            <person name="Zhang H."/>
            <person name="Feng B."/>
            <person name="Zhu X."/>
            <person name="Liu R."/>
            <person name="Schnable J.C."/>
            <person name="Zhu J.-K."/>
            <person name="Zhang H."/>
        </authorList>
    </citation>
    <scope>NUCLEOTIDE SEQUENCE [LARGE SCALE GENOMIC DNA]</scope>
</reference>
<protein>
    <submittedName>
        <fullName evidence="1">Retrotransposon protein</fullName>
    </submittedName>
</protein>
<comment type="caution">
    <text evidence="1">The sequence shown here is derived from an EMBL/GenBank/DDBJ whole genome shotgun (WGS) entry which is preliminary data.</text>
</comment>
<dbReference type="PANTHER" id="PTHR35046">
    <property type="entry name" value="ZINC KNUCKLE (CCHC-TYPE) FAMILY PROTEIN"/>
    <property type="match status" value="1"/>
</dbReference>
<dbReference type="InterPro" id="IPR021109">
    <property type="entry name" value="Peptidase_aspartic_dom_sf"/>
</dbReference>
<evidence type="ECO:0000313" key="2">
    <source>
        <dbReference type="Proteomes" id="UP000275267"/>
    </source>
</evidence>
<gene>
    <name evidence="1" type="ORF">C2845_PM05G20270</name>
</gene>
<evidence type="ECO:0000313" key="1">
    <source>
        <dbReference type="EMBL" id="RLN31243.1"/>
    </source>
</evidence>
<name>A0A3L6T3H8_PANMI</name>
<dbReference type="AlphaFoldDB" id="A0A3L6T3H8"/>
<dbReference type="OrthoDB" id="407598at2759"/>
<dbReference type="STRING" id="4540.A0A3L6T3H8"/>
<dbReference type="Gene3D" id="2.40.70.10">
    <property type="entry name" value="Acid Proteases"/>
    <property type="match status" value="1"/>
</dbReference>
<accession>A0A3L6T3H8</accession>
<dbReference type="Proteomes" id="UP000275267">
    <property type="component" value="Unassembled WGS sequence"/>
</dbReference>
<dbReference type="CDD" id="cd00303">
    <property type="entry name" value="retropepsin_like"/>
    <property type="match status" value="1"/>
</dbReference>
<sequence>MCLLCRPKRTRNRLLLKRVLRVDIGHVMKDYPSNRAYIAAPDGNGYVSVSDVEDELILAANIVADSEDEESETIDSVTASAGYKSLALVQRTLSSHVERVEEEKLQCKNLFHMFLIVKDCRVLTIIDSGSCKNLVSSDLIQKLGLPTRQIPHPYHLKWLNNSGKTKVTKMARIQFSVSSYHDYAGFDIVTMQAASLLLGRP</sequence>
<dbReference type="EMBL" id="PQIB02000003">
    <property type="protein sequence ID" value="RLN31243.1"/>
    <property type="molecule type" value="Genomic_DNA"/>
</dbReference>